<comment type="caution">
    <text evidence="2">The sequence shown here is derived from an EMBL/GenBank/DDBJ whole genome shotgun (WGS) entry which is preliminary data.</text>
</comment>
<keyword evidence="3" id="KW-1185">Reference proteome</keyword>
<protein>
    <submittedName>
        <fullName evidence="2">Uncharacterized protein</fullName>
    </submittedName>
</protein>
<dbReference type="EMBL" id="MU827811">
    <property type="protein sequence ID" value="KAJ7323747.1"/>
    <property type="molecule type" value="Genomic_DNA"/>
</dbReference>
<feature type="compositionally biased region" description="Basic and acidic residues" evidence="1">
    <location>
        <begin position="1"/>
        <end position="16"/>
    </location>
</feature>
<proteinExistence type="predicted"/>
<dbReference type="AlphaFoldDB" id="A0A9X0CD72"/>
<feature type="region of interest" description="Disordered" evidence="1">
    <location>
        <begin position="1"/>
        <end position="104"/>
    </location>
</feature>
<organism evidence="2 3">
    <name type="scientific">Desmophyllum pertusum</name>
    <dbReference type="NCBI Taxonomy" id="174260"/>
    <lineage>
        <taxon>Eukaryota</taxon>
        <taxon>Metazoa</taxon>
        <taxon>Cnidaria</taxon>
        <taxon>Anthozoa</taxon>
        <taxon>Hexacorallia</taxon>
        <taxon>Scleractinia</taxon>
        <taxon>Caryophylliina</taxon>
        <taxon>Caryophylliidae</taxon>
        <taxon>Desmophyllum</taxon>
    </lineage>
</organism>
<gene>
    <name evidence="2" type="ORF">OS493_030870</name>
</gene>
<evidence type="ECO:0000313" key="2">
    <source>
        <dbReference type="EMBL" id="KAJ7323747.1"/>
    </source>
</evidence>
<name>A0A9X0CD72_9CNID</name>
<evidence type="ECO:0000313" key="3">
    <source>
        <dbReference type="Proteomes" id="UP001163046"/>
    </source>
</evidence>
<accession>A0A9X0CD72</accession>
<dbReference type="Proteomes" id="UP001163046">
    <property type="component" value="Unassembled WGS sequence"/>
</dbReference>
<evidence type="ECO:0000256" key="1">
    <source>
        <dbReference type="SAM" id="MobiDB-lite"/>
    </source>
</evidence>
<sequence>MRVKDPSNKEPKVEIEDHMDESAEQPFQERDFEEFDKEKPLQETQGPGKAQGTEEEGSKTNQRRRRRAFLKGSPFQESASSDVAKLKVAKREARPHSRNHGLAG</sequence>
<reference evidence="2" key="1">
    <citation type="submission" date="2023-01" db="EMBL/GenBank/DDBJ databases">
        <title>Genome assembly of the deep-sea coral Lophelia pertusa.</title>
        <authorList>
            <person name="Herrera S."/>
            <person name="Cordes E."/>
        </authorList>
    </citation>
    <scope>NUCLEOTIDE SEQUENCE</scope>
    <source>
        <strain evidence="2">USNM1676648</strain>
        <tissue evidence="2">Polyp</tissue>
    </source>
</reference>